<protein>
    <recommendedName>
        <fullName evidence="4">DUF4185 domain-containing protein</fullName>
    </recommendedName>
</protein>
<dbReference type="Pfam" id="PF07676">
    <property type="entry name" value="PD40"/>
    <property type="match status" value="2"/>
</dbReference>
<evidence type="ECO:0000313" key="2">
    <source>
        <dbReference type="EMBL" id="OGW95603.1"/>
    </source>
</evidence>
<dbReference type="AlphaFoldDB" id="A0A1G1KRR1"/>
<evidence type="ECO:0000313" key="3">
    <source>
        <dbReference type="Proteomes" id="UP000178187"/>
    </source>
</evidence>
<dbReference type="Proteomes" id="UP000178187">
    <property type="component" value="Unassembled WGS sequence"/>
</dbReference>
<sequence length="334" mass="37260">MEKKRMVLFLSCLSFFVLVSFDVFAGSSKKALGPATPASCVDIAAPGCSPAKINTRGWEDSPYVTPDDQKLYFMYTPWNFFPTFKGEKFPVKAGPDRPGHHHNASPWEDADLYVSTKNPDGTWGAPVNLPFNNETGDCCGMPSADGNQFYFAKPNPPGSPKMDIYMAKKNPGAGWGRPEWLGPSVNTKFHEDNPHISKNGMTLYFMSDRIGGFGKRDLYYSSRRMDGTWDVAVNMGQNINRGDEDLIWVSDDQTAIYFGRFNELTPFRSEMKNGKWTDPAPVHFGTNKIISEVSFSNGGRKAYFAVIDFDKNDIIISYSQLQPDGTWSAPKAVD</sequence>
<name>A0A1G1KRR1_9BACT</name>
<proteinExistence type="predicted"/>
<keyword evidence="1" id="KW-0732">Signal</keyword>
<dbReference type="EMBL" id="MHFR01000060">
    <property type="protein sequence ID" value="OGW95603.1"/>
    <property type="molecule type" value="Genomic_DNA"/>
</dbReference>
<dbReference type="InterPro" id="IPR011659">
    <property type="entry name" value="WD40"/>
</dbReference>
<feature type="signal peptide" evidence="1">
    <location>
        <begin position="1"/>
        <end position="25"/>
    </location>
</feature>
<reference evidence="2 3" key="1">
    <citation type="journal article" date="2016" name="Nat. Commun.">
        <title>Thousands of microbial genomes shed light on interconnected biogeochemical processes in an aquifer system.</title>
        <authorList>
            <person name="Anantharaman K."/>
            <person name="Brown C.T."/>
            <person name="Hug L.A."/>
            <person name="Sharon I."/>
            <person name="Castelle C.J."/>
            <person name="Probst A.J."/>
            <person name="Thomas B.C."/>
            <person name="Singh A."/>
            <person name="Wilkins M.J."/>
            <person name="Karaoz U."/>
            <person name="Brodie E.L."/>
            <person name="Williams K.H."/>
            <person name="Hubbard S.S."/>
            <person name="Banfield J.F."/>
        </authorList>
    </citation>
    <scope>NUCLEOTIDE SEQUENCE [LARGE SCALE GENOMIC DNA]</scope>
</reference>
<evidence type="ECO:0000256" key="1">
    <source>
        <dbReference type="SAM" id="SignalP"/>
    </source>
</evidence>
<feature type="chain" id="PRO_5009576499" description="DUF4185 domain-containing protein" evidence="1">
    <location>
        <begin position="26"/>
        <end position="334"/>
    </location>
</feature>
<accession>A0A1G1KRR1</accession>
<dbReference type="SUPFAM" id="SSF82171">
    <property type="entry name" value="DPP6 N-terminal domain-like"/>
    <property type="match status" value="1"/>
</dbReference>
<evidence type="ECO:0008006" key="4">
    <source>
        <dbReference type="Google" id="ProtNLM"/>
    </source>
</evidence>
<comment type="caution">
    <text evidence="2">The sequence shown here is derived from an EMBL/GenBank/DDBJ whole genome shotgun (WGS) entry which is preliminary data.</text>
</comment>
<gene>
    <name evidence="2" type="ORF">A3G33_11440</name>
</gene>
<organism evidence="2 3">
    <name type="scientific">Candidatus Danuiimicrobium aquiferis</name>
    <dbReference type="NCBI Taxonomy" id="1801832"/>
    <lineage>
        <taxon>Bacteria</taxon>
        <taxon>Pseudomonadati</taxon>
        <taxon>Candidatus Omnitrophota</taxon>
        <taxon>Candidatus Danuiimicrobium</taxon>
    </lineage>
</organism>